<evidence type="ECO:0000313" key="3">
    <source>
        <dbReference type="EMBL" id="CAB4148038.1"/>
    </source>
</evidence>
<keyword evidence="1" id="KW-0812">Transmembrane</keyword>
<feature type="transmembrane region" description="Helical" evidence="1">
    <location>
        <begin position="6"/>
        <end position="24"/>
    </location>
</feature>
<proteinExistence type="predicted"/>
<sequence>MDALWIIIGLVIGYVVVKVASILVDRADKKE</sequence>
<accession>A0A6J5LTM0</accession>
<keyword evidence="1" id="KW-0472">Membrane</keyword>
<evidence type="ECO:0000313" key="2">
    <source>
        <dbReference type="EMBL" id="CAB4137765.1"/>
    </source>
</evidence>
<protein>
    <submittedName>
        <fullName evidence="2">Uncharacterized protein</fullName>
    </submittedName>
</protein>
<keyword evidence="1" id="KW-1133">Transmembrane helix</keyword>
<name>A0A6J5LTM0_9CAUD</name>
<gene>
    <name evidence="2" type="ORF">UFOVP325_87</name>
    <name evidence="3" type="ORF">UFOVP430_82</name>
</gene>
<organism evidence="2">
    <name type="scientific">uncultured Caudovirales phage</name>
    <dbReference type="NCBI Taxonomy" id="2100421"/>
    <lineage>
        <taxon>Viruses</taxon>
        <taxon>Duplodnaviria</taxon>
        <taxon>Heunggongvirae</taxon>
        <taxon>Uroviricota</taxon>
        <taxon>Caudoviricetes</taxon>
        <taxon>Peduoviridae</taxon>
        <taxon>Maltschvirus</taxon>
        <taxon>Maltschvirus maltsch</taxon>
    </lineage>
</organism>
<dbReference type="EMBL" id="LR796481">
    <property type="protein sequence ID" value="CAB4148038.1"/>
    <property type="molecule type" value="Genomic_DNA"/>
</dbReference>
<reference evidence="2" key="1">
    <citation type="submission" date="2020-04" db="EMBL/GenBank/DDBJ databases">
        <authorList>
            <person name="Chiriac C."/>
            <person name="Salcher M."/>
            <person name="Ghai R."/>
            <person name="Kavagutti S V."/>
        </authorList>
    </citation>
    <scope>NUCLEOTIDE SEQUENCE</scope>
</reference>
<dbReference type="EMBL" id="LR796338">
    <property type="protein sequence ID" value="CAB4137765.1"/>
    <property type="molecule type" value="Genomic_DNA"/>
</dbReference>
<evidence type="ECO:0000256" key="1">
    <source>
        <dbReference type="SAM" id="Phobius"/>
    </source>
</evidence>